<organism evidence="1 2">
    <name type="scientific">Aspergillus violaceofuscus (strain CBS 115571)</name>
    <dbReference type="NCBI Taxonomy" id="1450538"/>
    <lineage>
        <taxon>Eukaryota</taxon>
        <taxon>Fungi</taxon>
        <taxon>Dikarya</taxon>
        <taxon>Ascomycota</taxon>
        <taxon>Pezizomycotina</taxon>
        <taxon>Eurotiomycetes</taxon>
        <taxon>Eurotiomycetidae</taxon>
        <taxon>Eurotiales</taxon>
        <taxon>Aspergillaceae</taxon>
        <taxon>Aspergillus</taxon>
    </lineage>
</organism>
<dbReference type="OMA" id="QWIAVQE"/>
<sequence>MSNIMDDELIFLEMLPDNRLPPRWRHTTADRVAMVVDNRTGTQYASATIEKPYWQMYTIFCGDAGVQAPKWMAVQQLLLGMIRQRRKKHPDLLPLMGSIETPEWVQFYRDLVPGDDVKHKAFGLHKYDLRGKERFFRGQDEDELTEQWYSTRYRLWLELKLSLLLLCW</sequence>
<dbReference type="AlphaFoldDB" id="A0A2V5I7L2"/>
<evidence type="ECO:0000313" key="1">
    <source>
        <dbReference type="EMBL" id="PYI24520.1"/>
    </source>
</evidence>
<protein>
    <submittedName>
        <fullName evidence="1">Uncharacterized protein</fullName>
    </submittedName>
</protein>
<dbReference type="Proteomes" id="UP000249829">
    <property type="component" value="Unassembled WGS sequence"/>
</dbReference>
<proteinExistence type="predicted"/>
<reference evidence="1 2" key="1">
    <citation type="submission" date="2018-02" db="EMBL/GenBank/DDBJ databases">
        <title>The genomes of Aspergillus section Nigri reveals drivers in fungal speciation.</title>
        <authorList>
            <consortium name="DOE Joint Genome Institute"/>
            <person name="Vesth T.C."/>
            <person name="Nybo J."/>
            <person name="Theobald S."/>
            <person name="Brandl J."/>
            <person name="Frisvad J.C."/>
            <person name="Nielsen K.F."/>
            <person name="Lyhne E.K."/>
            <person name="Kogle M.E."/>
            <person name="Kuo A."/>
            <person name="Riley R."/>
            <person name="Clum A."/>
            <person name="Nolan M."/>
            <person name="Lipzen A."/>
            <person name="Salamov A."/>
            <person name="Henrissat B."/>
            <person name="Wiebenga A."/>
            <person name="De vries R.P."/>
            <person name="Grigoriev I.V."/>
            <person name="Mortensen U.H."/>
            <person name="Andersen M.R."/>
            <person name="Baker S.E."/>
        </authorList>
    </citation>
    <scope>NUCLEOTIDE SEQUENCE [LARGE SCALE GENOMIC DNA]</scope>
    <source>
        <strain evidence="1 2">CBS 115571</strain>
    </source>
</reference>
<accession>A0A2V5I7L2</accession>
<keyword evidence="2" id="KW-1185">Reference proteome</keyword>
<evidence type="ECO:0000313" key="2">
    <source>
        <dbReference type="Proteomes" id="UP000249829"/>
    </source>
</evidence>
<name>A0A2V5I7L2_ASPV1</name>
<gene>
    <name evidence="1" type="ORF">BO99DRAFT_428165</name>
</gene>
<dbReference type="EMBL" id="KZ825102">
    <property type="protein sequence ID" value="PYI24520.1"/>
    <property type="molecule type" value="Genomic_DNA"/>
</dbReference>